<dbReference type="Ensembl" id="ENSSRHT00000019128.1">
    <property type="protein sequence ID" value="ENSSRHP00000018545.1"/>
    <property type="gene ID" value="ENSSRHG00000010035.1"/>
</dbReference>
<dbReference type="Pfam" id="PF01437">
    <property type="entry name" value="PSI"/>
    <property type="match status" value="1"/>
</dbReference>
<feature type="region of interest" description="Disordered" evidence="8">
    <location>
        <begin position="754"/>
        <end position="802"/>
    </location>
</feature>
<dbReference type="GO" id="GO:0005886">
    <property type="term" value="C:plasma membrane"/>
    <property type="evidence" value="ECO:0007669"/>
    <property type="project" value="TreeGrafter"/>
</dbReference>
<dbReference type="InterPro" id="IPR015943">
    <property type="entry name" value="WD40/YVTN_repeat-like_dom_sf"/>
</dbReference>
<evidence type="ECO:0000259" key="12">
    <source>
        <dbReference type="PROSITE" id="PS51004"/>
    </source>
</evidence>
<evidence type="ECO:0000256" key="4">
    <source>
        <dbReference type="ARBA" id="ARBA00023157"/>
    </source>
</evidence>
<dbReference type="GO" id="GO:0030335">
    <property type="term" value="P:positive regulation of cell migration"/>
    <property type="evidence" value="ECO:0007669"/>
    <property type="project" value="TreeGrafter"/>
</dbReference>
<dbReference type="InterPro" id="IPR036179">
    <property type="entry name" value="Ig-like_dom_sf"/>
</dbReference>
<feature type="domain" description="Ig-like" evidence="11">
    <location>
        <begin position="501"/>
        <end position="585"/>
    </location>
</feature>
<dbReference type="PANTHER" id="PTHR11036:SF18">
    <property type="entry name" value="SEMAPHORIN-4D"/>
    <property type="match status" value="1"/>
</dbReference>
<dbReference type="GO" id="GO:0071526">
    <property type="term" value="P:semaphorin-plexin signaling pathway"/>
    <property type="evidence" value="ECO:0007669"/>
    <property type="project" value="TreeGrafter"/>
</dbReference>
<evidence type="ECO:0000256" key="10">
    <source>
        <dbReference type="SAM" id="SignalP"/>
    </source>
</evidence>
<evidence type="ECO:0000313" key="14">
    <source>
        <dbReference type="Proteomes" id="UP000472270"/>
    </source>
</evidence>
<dbReference type="GO" id="GO:0001755">
    <property type="term" value="P:neural crest cell migration"/>
    <property type="evidence" value="ECO:0007669"/>
    <property type="project" value="TreeGrafter"/>
</dbReference>
<keyword evidence="6" id="KW-0393">Immunoglobulin domain</keyword>
<dbReference type="FunFam" id="3.30.1680.10:FF:000013">
    <property type="entry name" value="Semaphorin 4D"/>
    <property type="match status" value="1"/>
</dbReference>
<keyword evidence="5" id="KW-0325">Glycoprotein</keyword>
<keyword evidence="4" id="KW-1015">Disulfide bond</keyword>
<dbReference type="InterPro" id="IPR013783">
    <property type="entry name" value="Ig-like_fold"/>
</dbReference>
<dbReference type="InterPro" id="IPR001627">
    <property type="entry name" value="Semap_dom"/>
</dbReference>
<feature type="signal peptide" evidence="10">
    <location>
        <begin position="1"/>
        <end position="22"/>
    </location>
</feature>
<dbReference type="GO" id="GO:0007411">
    <property type="term" value="P:axon guidance"/>
    <property type="evidence" value="ECO:0007669"/>
    <property type="project" value="TreeGrafter"/>
</dbReference>
<dbReference type="Gene3D" id="3.30.1680.10">
    <property type="entry name" value="ligand-binding face of the semaphorins, domain 2"/>
    <property type="match status" value="1"/>
</dbReference>
<feature type="transmembrane region" description="Helical" evidence="9">
    <location>
        <begin position="676"/>
        <end position="698"/>
    </location>
</feature>
<evidence type="ECO:0000256" key="6">
    <source>
        <dbReference type="ARBA" id="ARBA00023319"/>
    </source>
</evidence>
<feature type="compositionally biased region" description="Polar residues" evidence="8">
    <location>
        <begin position="602"/>
        <end position="613"/>
    </location>
</feature>
<sequence length="802" mass="88156">PESNMALSVLGVFLGLLLEVSTHGPSSVPRSSWRHDDVDLLEFWAPDVFNYTTLLLSEERGVLYVGAREAVYELNMSNVSIKSNQLLWKVPESDMSMCILKGKSKETDCRNYIRVLQVLDEDSLYVCGTHAFQPLCDYLSLQGFRLQDRAEDGRGKCSFDPAQSFTTVMVDGELYSGTAYNFLGSEPIISRSSLSQSLLRTEYSTSWLNEPSFVFADVIREGQNSPDGDDDMLMIIKSMQIKRSGTTGLFFMHKGLFFLVCVCFRGNVGLSAVCAYNMSSVHEVFSKGKFMQKATVEQSHTKWVRFNGITPSPRPGACINSLNRMQNINSSFQLPDKTLQFVKDHPLLEDPVLPIGNGPRLITKDVNYTQIAVQRVQALDGNIYDVIFTGTDKGLLHKLLVLEGEVHTVEEIQLLKNAEPIKTLLLSSQVARFLYAGSDSGVVQSPTAFCEKYLSCVDCVLARDPYCAWDPRSASCINIFQHDADPRKLFQSLKGDAGICPPGVSCRNQVLVKPGASADLPCPVRSNLAQVLWKLNDRVLTEASRFLLLSENGLLIYSVTPEDAGRYECWSIEASAGKNFTRLVAAYTLRLELPESVPSISAQRPSSAASTVTPAEGNDGNGSGLTPARTEAPSLTTPPSSAIKPKSYIPPEVSNLPARTETLDPSAKYIQHDSSVALLSLFLLFFLLFLAALAYNCYMQYLPAPCLRLRSALLGSNKKPQLEYAACEAGLMDPVQEKTDQNGAHPLRALRDTGYETEPECGNGGVPSGSNEDADDSPVKERPFDVDCTSQPIEYADADAPF</sequence>
<proteinExistence type="inferred from homology"/>
<dbReference type="SMART" id="SM00409">
    <property type="entry name" value="IG"/>
    <property type="match status" value="1"/>
</dbReference>
<accession>A0A673GYL4</accession>
<dbReference type="PROSITE" id="PS51004">
    <property type="entry name" value="SEMA"/>
    <property type="match status" value="1"/>
</dbReference>
<name>A0A673GYL4_9TELE</name>
<dbReference type="SUPFAM" id="SSF103575">
    <property type="entry name" value="Plexin repeat"/>
    <property type="match status" value="1"/>
</dbReference>
<dbReference type="Pfam" id="PF01403">
    <property type="entry name" value="Sema"/>
    <property type="match status" value="1"/>
</dbReference>
<dbReference type="GO" id="GO:0030215">
    <property type="term" value="F:semaphorin receptor binding"/>
    <property type="evidence" value="ECO:0007669"/>
    <property type="project" value="InterPro"/>
</dbReference>
<dbReference type="GO" id="GO:0005615">
    <property type="term" value="C:extracellular space"/>
    <property type="evidence" value="ECO:0007669"/>
    <property type="project" value="TreeGrafter"/>
</dbReference>
<evidence type="ECO:0000256" key="7">
    <source>
        <dbReference type="PROSITE-ProRule" id="PRU00352"/>
    </source>
</evidence>
<keyword evidence="14" id="KW-1185">Reference proteome</keyword>
<reference evidence="13" key="1">
    <citation type="submission" date="2025-08" db="UniProtKB">
        <authorList>
            <consortium name="Ensembl"/>
        </authorList>
    </citation>
    <scope>IDENTIFICATION</scope>
</reference>
<reference evidence="13" key="2">
    <citation type="submission" date="2025-09" db="UniProtKB">
        <authorList>
            <consortium name="Ensembl"/>
        </authorList>
    </citation>
    <scope>IDENTIFICATION</scope>
</reference>
<dbReference type="InterPro" id="IPR002165">
    <property type="entry name" value="Plexin_repeat"/>
</dbReference>
<protein>
    <submittedName>
        <fullName evidence="13">Semaphorin 4D</fullName>
    </submittedName>
</protein>
<dbReference type="PROSITE" id="PS50835">
    <property type="entry name" value="IG_LIKE"/>
    <property type="match status" value="1"/>
</dbReference>
<evidence type="ECO:0000256" key="5">
    <source>
        <dbReference type="ARBA" id="ARBA00023180"/>
    </source>
</evidence>
<dbReference type="Gene3D" id="2.130.10.10">
    <property type="entry name" value="YVTN repeat-like/Quinoprotein amine dehydrogenase"/>
    <property type="match status" value="2"/>
</dbReference>
<feature type="chain" id="PRO_5025414032" evidence="10">
    <location>
        <begin position="23"/>
        <end position="802"/>
    </location>
</feature>
<keyword evidence="9" id="KW-1133">Transmembrane helix</keyword>
<evidence type="ECO:0000313" key="13">
    <source>
        <dbReference type="Ensembl" id="ENSSRHP00000018545.1"/>
    </source>
</evidence>
<dbReference type="SUPFAM" id="SSF48726">
    <property type="entry name" value="Immunoglobulin"/>
    <property type="match status" value="1"/>
</dbReference>
<dbReference type="GO" id="GO:0043931">
    <property type="term" value="P:ossification involved in bone maturation"/>
    <property type="evidence" value="ECO:0007669"/>
    <property type="project" value="TreeGrafter"/>
</dbReference>
<evidence type="ECO:0000256" key="3">
    <source>
        <dbReference type="ARBA" id="ARBA00023136"/>
    </source>
</evidence>
<dbReference type="Gene3D" id="2.60.40.10">
    <property type="entry name" value="Immunoglobulins"/>
    <property type="match status" value="1"/>
</dbReference>
<evidence type="ECO:0000259" key="11">
    <source>
        <dbReference type="PROSITE" id="PS50835"/>
    </source>
</evidence>
<comment type="similarity">
    <text evidence="2">Belongs to the semaphorin family.</text>
</comment>
<evidence type="ECO:0000256" key="2">
    <source>
        <dbReference type="ARBA" id="ARBA00009492"/>
    </source>
</evidence>
<dbReference type="InterPro" id="IPR007110">
    <property type="entry name" value="Ig-like_dom"/>
</dbReference>
<dbReference type="Proteomes" id="UP000472270">
    <property type="component" value="Unassembled WGS sequence"/>
</dbReference>
<dbReference type="Pfam" id="PF00047">
    <property type="entry name" value="ig"/>
    <property type="match status" value="1"/>
</dbReference>
<comment type="caution">
    <text evidence="7">Lacks conserved residue(s) required for the propagation of feature annotation.</text>
</comment>
<dbReference type="GO" id="GO:0045499">
    <property type="term" value="F:chemorepellent activity"/>
    <property type="evidence" value="ECO:0007669"/>
    <property type="project" value="TreeGrafter"/>
</dbReference>
<comment type="subcellular location">
    <subcellularLocation>
        <location evidence="1">Membrane</location>
    </subcellularLocation>
</comment>
<keyword evidence="9" id="KW-0812">Transmembrane</keyword>
<dbReference type="SUPFAM" id="SSF101912">
    <property type="entry name" value="Sema domain"/>
    <property type="match status" value="1"/>
</dbReference>
<dbReference type="InterPro" id="IPR027231">
    <property type="entry name" value="Semaphorin"/>
</dbReference>
<dbReference type="AlphaFoldDB" id="A0A673GYL4"/>
<keyword evidence="3 9" id="KW-0472">Membrane</keyword>
<dbReference type="SMART" id="SM00630">
    <property type="entry name" value="Sema"/>
    <property type="match status" value="1"/>
</dbReference>
<dbReference type="InterPro" id="IPR003599">
    <property type="entry name" value="Ig_sub"/>
</dbReference>
<keyword evidence="10" id="KW-0732">Signal</keyword>
<dbReference type="InterPro" id="IPR013151">
    <property type="entry name" value="Immunoglobulin_dom"/>
</dbReference>
<feature type="region of interest" description="Disordered" evidence="8">
    <location>
        <begin position="602"/>
        <end position="657"/>
    </location>
</feature>
<dbReference type="PANTHER" id="PTHR11036">
    <property type="entry name" value="SEMAPHORIN"/>
    <property type="match status" value="1"/>
</dbReference>
<dbReference type="SMART" id="SM00423">
    <property type="entry name" value="PSI"/>
    <property type="match status" value="1"/>
</dbReference>
<evidence type="ECO:0000256" key="1">
    <source>
        <dbReference type="ARBA" id="ARBA00004370"/>
    </source>
</evidence>
<dbReference type="InterPro" id="IPR016201">
    <property type="entry name" value="PSI"/>
</dbReference>
<evidence type="ECO:0000256" key="8">
    <source>
        <dbReference type="SAM" id="MobiDB-lite"/>
    </source>
</evidence>
<feature type="domain" description="Sema" evidence="12">
    <location>
        <begin position="23"/>
        <end position="447"/>
    </location>
</feature>
<dbReference type="InterPro" id="IPR036352">
    <property type="entry name" value="Semap_dom_sf"/>
</dbReference>
<evidence type="ECO:0000256" key="9">
    <source>
        <dbReference type="SAM" id="Phobius"/>
    </source>
</evidence>
<dbReference type="GO" id="GO:0000122">
    <property type="term" value="P:negative regulation of transcription by RNA polymerase II"/>
    <property type="evidence" value="ECO:0007669"/>
    <property type="project" value="TreeGrafter"/>
</dbReference>
<organism evidence="13 14">
    <name type="scientific">Sinocyclocheilus rhinocerous</name>
    <dbReference type="NCBI Taxonomy" id="307959"/>
    <lineage>
        <taxon>Eukaryota</taxon>
        <taxon>Metazoa</taxon>
        <taxon>Chordata</taxon>
        <taxon>Craniata</taxon>
        <taxon>Vertebrata</taxon>
        <taxon>Euteleostomi</taxon>
        <taxon>Actinopterygii</taxon>
        <taxon>Neopterygii</taxon>
        <taxon>Teleostei</taxon>
        <taxon>Ostariophysi</taxon>
        <taxon>Cypriniformes</taxon>
        <taxon>Cyprinidae</taxon>
        <taxon>Cyprininae</taxon>
        <taxon>Sinocyclocheilus</taxon>
    </lineage>
</organism>